<dbReference type="SUPFAM" id="SSF53474">
    <property type="entry name" value="alpha/beta-Hydrolases"/>
    <property type="match status" value="1"/>
</dbReference>
<evidence type="ECO:0000259" key="1">
    <source>
        <dbReference type="Pfam" id="PF01738"/>
    </source>
</evidence>
<dbReference type="InterPro" id="IPR002925">
    <property type="entry name" value="Dienelactn_hydro"/>
</dbReference>
<feature type="domain" description="Dienelactone hydrolase" evidence="1">
    <location>
        <begin position="2"/>
        <end position="137"/>
    </location>
</feature>
<dbReference type="PANTHER" id="PTHR22946:SF0">
    <property type="entry name" value="DIENELACTONE HYDROLASE DOMAIN-CONTAINING PROTEIN"/>
    <property type="match status" value="1"/>
</dbReference>
<dbReference type="EMBL" id="CP068570">
    <property type="protein sequence ID" value="QQZ51517.1"/>
    <property type="molecule type" value="Genomic_DNA"/>
</dbReference>
<protein>
    <submittedName>
        <fullName evidence="2">Dienelactone hydrolase family protein</fullName>
    </submittedName>
</protein>
<dbReference type="GO" id="GO:0016787">
    <property type="term" value="F:hydrolase activity"/>
    <property type="evidence" value="ECO:0007669"/>
    <property type="project" value="UniProtKB-KW"/>
</dbReference>
<dbReference type="AlphaFoldDB" id="A0A974P5R9"/>
<dbReference type="PANTHER" id="PTHR22946">
    <property type="entry name" value="DIENELACTONE HYDROLASE DOMAIN-CONTAINING PROTEIN-RELATED"/>
    <property type="match status" value="1"/>
</dbReference>
<keyword evidence="2" id="KW-0378">Hydrolase</keyword>
<name>A0A974P5R9_9CAUL</name>
<reference evidence="2" key="1">
    <citation type="submission" date="2021-01" db="EMBL/GenBank/DDBJ databases">
        <title>Genome sequence of Phenylobacterium sp. 20VBR1 isolated from a valley glaceir, Ny-Alesund, Svalbard.</title>
        <authorList>
            <person name="Thomas F.A."/>
            <person name="Krishnan K.P."/>
            <person name="Sinha R.K."/>
        </authorList>
    </citation>
    <scope>NUCLEOTIDE SEQUENCE</scope>
    <source>
        <strain evidence="2">20VBR1</strain>
    </source>
</reference>
<dbReference type="InterPro" id="IPR029058">
    <property type="entry name" value="AB_hydrolase_fold"/>
</dbReference>
<dbReference type="Gene3D" id="3.40.50.1820">
    <property type="entry name" value="alpha/beta hydrolase"/>
    <property type="match status" value="1"/>
</dbReference>
<sequence length="137" mass="13770">MLVAHEGPGLSDHTYTIAARLADLGYIAFALDYHGGGQAVGMDVARSRIGAWLADPTGIRARATAALAVLTAQAGVDPARVAGIGYCFGGTTVLELARSGATLAAVVGFHSGLGTARPQDAANIKGKVLTLIGTADP</sequence>
<dbReference type="InterPro" id="IPR050261">
    <property type="entry name" value="FrsA_esterase"/>
</dbReference>
<gene>
    <name evidence="2" type="ORF">JKL49_11275</name>
</gene>
<accession>A0A974P5R9</accession>
<organism evidence="2">
    <name type="scientific">Phenylobacterium glaciei</name>
    <dbReference type="NCBI Taxonomy" id="2803784"/>
    <lineage>
        <taxon>Bacteria</taxon>
        <taxon>Pseudomonadati</taxon>
        <taxon>Pseudomonadota</taxon>
        <taxon>Alphaproteobacteria</taxon>
        <taxon>Caulobacterales</taxon>
        <taxon>Caulobacteraceae</taxon>
        <taxon>Phenylobacterium</taxon>
    </lineage>
</organism>
<dbReference type="Pfam" id="PF01738">
    <property type="entry name" value="DLH"/>
    <property type="match status" value="1"/>
</dbReference>
<proteinExistence type="predicted"/>
<evidence type="ECO:0000313" key="2">
    <source>
        <dbReference type="EMBL" id="QQZ51517.1"/>
    </source>
</evidence>